<name>A0A4P8XPB6_9BACL</name>
<dbReference type="KEGG" id="palo:E6C60_3623"/>
<dbReference type="EMBL" id="CP040396">
    <property type="protein sequence ID" value="QCT04333.1"/>
    <property type="molecule type" value="Genomic_DNA"/>
</dbReference>
<dbReference type="GO" id="GO:0005506">
    <property type="term" value="F:iron ion binding"/>
    <property type="evidence" value="ECO:0007669"/>
    <property type="project" value="InterPro"/>
</dbReference>
<evidence type="ECO:0000313" key="3">
    <source>
        <dbReference type="EMBL" id="QCT04333.1"/>
    </source>
</evidence>
<gene>
    <name evidence="3" type="ORF">E6C60_3623</name>
</gene>
<accession>A0A4P8XPB6</accession>
<dbReference type="Pfam" id="PF04116">
    <property type="entry name" value="FA_hydroxylase"/>
    <property type="match status" value="1"/>
</dbReference>
<dbReference type="RefSeq" id="WP_138227885.1">
    <property type="nucleotide sequence ID" value="NZ_CP040396.1"/>
</dbReference>
<dbReference type="GO" id="GO:0008610">
    <property type="term" value="P:lipid biosynthetic process"/>
    <property type="evidence" value="ECO:0007669"/>
    <property type="project" value="InterPro"/>
</dbReference>
<evidence type="ECO:0000256" key="1">
    <source>
        <dbReference type="SAM" id="Phobius"/>
    </source>
</evidence>
<dbReference type="OrthoDB" id="9770329at2"/>
<organism evidence="3 4">
    <name type="scientific">Paenibacillus algicola</name>
    <dbReference type="NCBI Taxonomy" id="2565926"/>
    <lineage>
        <taxon>Bacteria</taxon>
        <taxon>Bacillati</taxon>
        <taxon>Bacillota</taxon>
        <taxon>Bacilli</taxon>
        <taxon>Bacillales</taxon>
        <taxon>Paenibacillaceae</taxon>
        <taxon>Paenibacillus</taxon>
    </lineage>
</organism>
<dbReference type="AlphaFoldDB" id="A0A4P8XPB6"/>
<keyword evidence="4" id="KW-1185">Reference proteome</keyword>
<protein>
    <recommendedName>
        <fullName evidence="2">Fatty acid hydroxylase domain-containing protein</fullName>
    </recommendedName>
</protein>
<sequence>MIFVGKLVLYFLLWTLYSYTMHVLAHIPHKKNFLHHIHMAHHKYDYGDSKWPPWHDFFFWFGGWKESLDVWLTFTLPIVVLMFLDPVYGIILFAFHYIYEIFLSRNVLDHNPNLTGKFTNIIPVGVFHLKHHKLYKCNYSFFISLWDYLFRTNDSHVKKKLKQRRRSQETVYKQGS</sequence>
<feature type="transmembrane region" description="Helical" evidence="1">
    <location>
        <begin position="70"/>
        <end position="95"/>
    </location>
</feature>
<evidence type="ECO:0000259" key="2">
    <source>
        <dbReference type="Pfam" id="PF04116"/>
    </source>
</evidence>
<evidence type="ECO:0000313" key="4">
    <source>
        <dbReference type="Proteomes" id="UP000300879"/>
    </source>
</evidence>
<dbReference type="InterPro" id="IPR006694">
    <property type="entry name" value="Fatty_acid_hydroxylase"/>
</dbReference>
<keyword evidence="1" id="KW-1133">Transmembrane helix</keyword>
<keyword evidence="1" id="KW-0812">Transmembrane</keyword>
<keyword evidence="1" id="KW-0472">Membrane</keyword>
<proteinExistence type="predicted"/>
<feature type="domain" description="Fatty acid hydroxylase" evidence="2">
    <location>
        <begin position="8"/>
        <end position="152"/>
    </location>
</feature>
<reference evidence="3 4" key="1">
    <citation type="submission" date="2019-05" db="EMBL/GenBank/DDBJ databases">
        <authorList>
            <person name="Chen C."/>
        </authorList>
    </citation>
    <scope>NUCLEOTIDE SEQUENCE [LARGE SCALE GENOMIC DNA]</scope>
    <source>
        <strain evidence="3 4">HB172198</strain>
    </source>
</reference>
<dbReference type="Proteomes" id="UP000300879">
    <property type="component" value="Chromosome"/>
</dbReference>
<dbReference type="GO" id="GO:0016491">
    <property type="term" value="F:oxidoreductase activity"/>
    <property type="evidence" value="ECO:0007669"/>
    <property type="project" value="InterPro"/>
</dbReference>
<feature type="transmembrane region" description="Helical" evidence="1">
    <location>
        <begin position="7"/>
        <end position="27"/>
    </location>
</feature>